<dbReference type="Pfam" id="PF11991">
    <property type="entry name" value="Trp_DMAT"/>
    <property type="match status" value="1"/>
</dbReference>
<evidence type="ECO:0000256" key="2">
    <source>
        <dbReference type="ARBA" id="ARBA00022679"/>
    </source>
</evidence>
<dbReference type="InterPro" id="IPR033964">
    <property type="entry name" value="ABBA"/>
</dbReference>
<dbReference type="PANTHER" id="PTHR40627">
    <property type="entry name" value="INDOLE PRENYLTRANSFERASE TDIB-RELATED"/>
    <property type="match status" value="1"/>
</dbReference>
<sequence length="481" mass="53866">MVLVNGTSGATKAMVGGSYNTTQVWKTLSQYLPSRDPDSDFWWKFSGLHLALMLEEAEYPPEKQIEALVFFYHWTAPYLGSAPSATGKPLKWKSMVQPDGTPIKYSWRWPLDDLNGPEVRYNYEAIGPYAGTDLDPLCQLAAKDLMGRLASAITDAHVNNTWFNHFMSTMFEHDNTKLGAAAAQGLRMTSSVLMATEFNRDGIIFKSYIQPRLIDYTGVMPADAYEKAMAGIEADSPARAAVHDFLSNSDEGQSLTPFSIGVDNKDKSRLKWYFSTPRTSFASVRSILTLDGRIQTPHTERQLADLDELVKSVLGLPDDFPADQHPAEFLGAKSTYSFVSPTPANPGVAAPVRPTVPPRYPYYFDVAPRQKLPGVKWNLPVRHYDRDDLSVAKALTAWMEKQGHGAWCDRYMKLLERLAAERGIRLRDSRGLQEFISIMLKPDGEIDVTSCFSAHAFGVLPTPDQLSYPRRGTRRRGDDDY</sequence>
<comment type="caution">
    <text evidence="4">The sequence shown here is derived from an EMBL/GenBank/DDBJ whole genome shotgun (WGS) entry which is preliminary data.</text>
</comment>
<dbReference type="PANTHER" id="PTHR40627:SF4">
    <property type="entry name" value="PRENYLTRANSFERASE ASQH1-RELATED"/>
    <property type="match status" value="1"/>
</dbReference>
<name>A0AAJ0B596_9PEZI</name>
<evidence type="ECO:0000256" key="3">
    <source>
        <dbReference type="PIRSR" id="PIRSR000509-1"/>
    </source>
</evidence>
<feature type="binding site" evidence="3">
    <location>
        <position position="269"/>
    </location>
    <ligand>
        <name>dimethylallyl diphosphate</name>
        <dbReference type="ChEBI" id="CHEBI:57623"/>
    </ligand>
</feature>
<feature type="binding site" evidence="3">
    <location>
        <position position="206"/>
    </location>
    <ligand>
        <name>dimethylallyl diphosphate</name>
        <dbReference type="ChEBI" id="CHEBI:57623"/>
    </ligand>
</feature>
<evidence type="ECO:0000313" key="4">
    <source>
        <dbReference type="EMBL" id="KAK1751940.1"/>
    </source>
</evidence>
<dbReference type="EMBL" id="MU839840">
    <property type="protein sequence ID" value="KAK1751940.1"/>
    <property type="molecule type" value="Genomic_DNA"/>
</dbReference>
<proteinExistence type="inferred from homology"/>
<dbReference type="GO" id="GO:0004659">
    <property type="term" value="F:prenyltransferase activity"/>
    <property type="evidence" value="ECO:0007669"/>
    <property type="project" value="TreeGrafter"/>
</dbReference>
<organism evidence="4 5">
    <name type="scientific">Echria macrotheca</name>
    <dbReference type="NCBI Taxonomy" id="438768"/>
    <lineage>
        <taxon>Eukaryota</taxon>
        <taxon>Fungi</taxon>
        <taxon>Dikarya</taxon>
        <taxon>Ascomycota</taxon>
        <taxon>Pezizomycotina</taxon>
        <taxon>Sordariomycetes</taxon>
        <taxon>Sordariomycetidae</taxon>
        <taxon>Sordariales</taxon>
        <taxon>Schizotheciaceae</taxon>
        <taxon>Echria</taxon>
    </lineage>
</organism>
<comment type="similarity">
    <text evidence="1">Belongs to the tryptophan dimethylallyltransferase family.</text>
</comment>
<dbReference type="InterPro" id="IPR017795">
    <property type="entry name" value="ABBA_NscD-like"/>
</dbReference>
<feature type="binding site" evidence="3">
    <location>
        <position position="271"/>
    </location>
    <ligand>
        <name>dimethylallyl diphosphate</name>
        <dbReference type="ChEBI" id="CHEBI:57623"/>
    </ligand>
</feature>
<dbReference type="InterPro" id="IPR012148">
    <property type="entry name" value="ABBA_DMATS-like"/>
</dbReference>
<gene>
    <name evidence="4" type="ORF">QBC47DRAFT_454139</name>
</gene>
<evidence type="ECO:0000256" key="1">
    <source>
        <dbReference type="ARBA" id="ARBA00010209"/>
    </source>
</evidence>
<dbReference type="NCBIfam" id="TIGR03429">
    <property type="entry name" value="arom_pren_DMATS"/>
    <property type="match status" value="1"/>
</dbReference>
<keyword evidence="5" id="KW-1185">Reference proteome</keyword>
<feature type="binding site" evidence="3">
    <location>
        <position position="208"/>
    </location>
    <ligand>
        <name>dimethylallyl diphosphate</name>
        <dbReference type="ChEBI" id="CHEBI:57623"/>
    </ligand>
</feature>
<dbReference type="PIRSF" id="PIRSF000509">
    <property type="entry name" value="Trp_DMAT"/>
    <property type="match status" value="1"/>
</dbReference>
<dbReference type="CDD" id="cd13929">
    <property type="entry name" value="PT-DMATS_CymD"/>
    <property type="match status" value="1"/>
</dbReference>
<protein>
    <submittedName>
        <fullName evidence="4">Tryptophan dimethylallyltransferase-domain-containing protein</fullName>
    </submittedName>
</protein>
<accession>A0AAJ0B596</accession>
<keyword evidence="2" id="KW-0808">Transferase</keyword>
<evidence type="ECO:0000313" key="5">
    <source>
        <dbReference type="Proteomes" id="UP001239445"/>
    </source>
</evidence>
<reference evidence="4" key="1">
    <citation type="submission" date="2023-06" db="EMBL/GenBank/DDBJ databases">
        <title>Genome-scale phylogeny and comparative genomics of the fungal order Sordariales.</title>
        <authorList>
            <consortium name="Lawrence Berkeley National Laboratory"/>
            <person name="Hensen N."/>
            <person name="Bonometti L."/>
            <person name="Westerberg I."/>
            <person name="Brannstrom I.O."/>
            <person name="Guillou S."/>
            <person name="Cros-Aarteil S."/>
            <person name="Calhoun S."/>
            <person name="Haridas S."/>
            <person name="Kuo A."/>
            <person name="Mondo S."/>
            <person name="Pangilinan J."/>
            <person name="Riley R."/>
            <person name="Labutti K."/>
            <person name="Andreopoulos B."/>
            <person name="Lipzen A."/>
            <person name="Chen C."/>
            <person name="Yanf M."/>
            <person name="Daum C."/>
            <person name="Ng V."/>
            <person name="Clum A."/>
            <person name="Steindorff A."/>
            <person name="Ohm R."/>
            <person name="Martin F."/>
            <person name="Silar P."/>
            <person name="Natvig D."/>
            <person name="Lalanne C."/>
            <person name="Gautier V."/>
            <person name="Ament-Velasquez S.L."/>
            <person name="Kruys A."/>
            <person name="Hutchinson M.I."/>
            <person name="Powell A.J."/>
            <person name="Barry K."/>
            <person name="Miller A.N."/>
            <person name="Grigoriev I.V."/>
            <person name="Debuchy R."/>
            <person name="Gladieux P."/>
            <person name="Thoren M.H."/>
            <person name="Johannesson H."/>
        </authorList>
    </citation>
    <scope>NUCLEOTIDE SEQUENCE</scope>
    <source>
        <strain evidence="4">PSN4</strain>
    </source>
</reference>
<dbReference type="GO" id="GO:0009820">
    <property type="term" value="P:alkaloid metabolic process"/>
    <property type="evidence" value="ECO:0007669"/>
    <property type="project" value="InterPro"/>
</dbReference>
<dbReference type="AlphaFoldDB" id="A0AAJ0B596"/>
<dbReference type="Proteomes" id="UP001239445">
    <property type="component" value="Unassembled WGS sequence"/>
</dbReference>
<feature type="binding site" evidence="3">
    <location>
        <position position="273"/>
    </location>
    <ligand>
        <name>dimethylallyl diphosphate</name>
        <dbReference type="ChEBI" id="CHEBI:57623"/>
    </ligand>
</feature>
<dbReference type="SFLD" id="SFLDS00036">
    <property type="entry name" value="Aromatic_Prenyltransferase"/>
    <property type="match status" value="1"/>
</dbReference>
<feature type="binding site" evidence="3">
    <location>
        <position position="120"/>
    </location>
    <ligand>
        <name>dimethylallyl diphosphate</name>
        <dbReference type="ChEBI" id="CHEBI:57623"/>
    </ligand>
</feature>